<dbReference type="InterPro" id="IPR003594">
    <property type="entry name" value="HATPase_dom"/>
</dbReference>
<accession>B7KHJ3</accession>
<comment type="catalytic activity">
    <reaction evidence="1">
        <text>ATP + protein L-histidine = ADP + protein N-phospho-L-histidine.</text>
        <dbReference type="EC" id="2.7.13.3"/>
    </reaction>
</comment>
<dbReference type="PROSITE" id="PS50112">
    <property type="entry name" value="PAS"/>
    <property type="match status" value="1"/>
</dbReference>
<dbReference type="CDD" id="cd00130">
    <property type="entry name" value="PAS"/>
    <property type="match status" value="1"/>
</dbReference>
<name>B7KHJ3_GLOC7</name>
<keyword evidence="5" id="KW-0547">Nucleotide-binding</keyword>
<dbReference type="InterPro" id="IPR036097">
    <property type="entry name" value="HisK_dim/P_sf"/>
</dbReference>
<dbReference type="Pfam" id="PF13426">
    <property type="entry name" value="PAS_9"/>
    <property type="match status" value="1"/>
</dbReference>
<evidence type="ECO:0000256" key="4">
    <source>
        <dbReference type="ARBA" id="ARBA00022679"/>
    </source>
</evidence>
<keyword evidence="4 11" id="KW-0808">Transferase</keyword>
<dbReference type="InterPro" id="IPR035965">
    <property type="entry name" value="PAS-like_dom_sf"/>
</dbReference>
<protein>
    <recommendedName>
        <fullName evidence="2">histidine kinase</fullName>
        <ecNumber evidence="2">2.7.13.3</ecNumber>
    </recommendedName>
</protein>
<dbReference type="GO" id="GO:0000155">
    <property type="term" value="F:phosphorelay sensor kinase activity"/>
    <property type="evidence" value="ECO:0007669"/>
    <property type="project" value="InterPro"/>
</dbReference>
<dbReference type="GO" id="GO:0005524">
    <property type="term" value="F:ATP binding"/>
    <property type="evidence" value="ECO:0007669"/>
    <property type="project" value="UniProtKB-KW"/>
</dbReference>
<dbReference type="Gene3D" id="1.10.287.130">
    <property type="match status" value="1"/>
</dbReference>
<evidence type="ECO:0000256" key="8">
    <source>
        <dbReference type="ARBA" id="ARBA00023012"/>
    </source>
</evidence>
<evidence type="ECO:0000259" key="9">
    <source>
        <dbReference type="PROSITE" id="PS50109"/>
    </source>
</evidence>
<proteinExistence type="predicted"/>
<dbReference type="EMBL" id="CP001291">
    <property type="protein sequence ID" value="ACK70688.1"/>
    <property type="molecule type" value="Genomic_DNA"/>
</dbReference>
<keyword evidence="6 11" id="KW-0418">Kinase</keyword>
<dbReference type="HOGENOM" id="CLU_000445_89_2_3"/>
<sequence>MNFQLSQDKGEEALFSQYLVNFIDDAACCLGVEAQFIYVNEATCNLLGYSRQELLSMTLGDIKESEKEENWLNQWQEIKRQKSYRCNCSLRTKDEQTLGVTITIANVNASNREFYCAVIHPLSPSKTPEISDTQGQQLGELRARFFSTMCHQFRSFLNIISFSNSLLRRYLTSDTETKKLPYLDNIQTAVEQISTLLDKLIFLGKTEVNQVQCEPKPADLDQLCRHLIAQLKPMSDSKQQVIEYICHEDCNSVWIDWELLEQILNNLLTNAIKYSPKSSRIRFELTCDQTTATFEIKDRGFGIPGEELPRIFEPFYRGSNINYIPGTGLGLAIVKNLIDIYGGQIQVHSEIGKGSTFIVTVPNVKAQFPQNF</sequence>
<dbReference type="InterPro" id="IPR004358">
    <property type="entry name" value="Sig_transdc_His_kin-like_C"/>
</dbReference>
<evidence type="ECO:0000256" key="3">
    <source>
        <dbReference type="ARBA" id="ARBA00022553"/>
    </source>
</evidence>
<dbReference type="InterPro" id="IPR050736">
    <property type="entry name" value="Sensor_HK_Regulatory"/>
</dbReference>
<dbReference type="EC" id="2.7.13.3" evidence="2"/>
<dbReference type="Pfam" id="PF02518">
    <property type="entry name" value="HATPase_c"/>
    <property type="match status" value="1"/>
</dbReference>
<dbReference type="PROSITE" id="PS50109">
    <property type="entry name" value="HIS_KIN"/>
    <property type="match status" value="1"/>
</dbReference>
<dbReference type="CDD" id="cd00075">
    <property type="entry name" value="HATPase"/>
    <property type="match status" value="1"/>
</dbReference>
<dbReference type="PANTHER" id="PTHR43711:SF26">
    <property type="entry name" value="SENSOR HISTIDINE KINASE RCSC"/>
    <property type="match status" value="1"/>
</dbReference>
<dbReference type="AlphaFoldDB" id="B7KHJ3"/>
<evidence type="ECO:0000256" key="2">
    <source>
        <dbReference type="ARBA" id="ARBA00012438"/>
    </source>
</evidence>
<keyword evidence="3" id="KW-0597">Phosphoprotein</keyword>
<reference evidence="12" key="1">
    <citation type="journal article" date="2011" name="MBio">
        <title>Novel metabolic attributes of the genus Cyanothece, comprising a group of unicellular nitrogen-fixing Cyanobacteria.</title>
        <authorList>
            <person name="Bandyopadhyay A."/>
            <person name="Elvitigala T."/>
            <person name="Welsh E."/>
            <person name="Stockel J."/>
            <person name="Liberton M."/>
            <person name="Min H."/>
            <person name="Sherman L.A."/>
            <person name="Pakrasi H.B."/>
        </authorList>
    </citation>
    <scope>NUCLEOTIDE SEQUENCE [LARGE SCALE GENOMIC DNA]</scope>
    <source>
        <strain evidence="12">PCC 7424</strain>
    </source>
</reference>
<dbReference type="OrthoDB" id="509491at2"/>
<dbReference type="Pfam" id="PF00512">
    <property type="entry name" value="HisKA"/>
    <property type="match status" value="1"/>
</dbReference>
<dbReference type="PRINTS" id="PR00344">
    <property type="entry name" value="BCTRLSENSOR"/>
</dbReference>
<dbReference type="SUPFAM" id="SSF55874">
    <property type="entry name" value="ATPase domain of HSP90 chaperone/DNA topoisomerase II/histidine kinase"/>
    <property type="match status" value="1"/>
</dbReference>
<dbReference type="SMART" id="SM00388">
    <property type="entry name" value="HisKA"/>
    <property type="match status" value="1"/>
</dbReference>
<keyword evidence="8" id="KW-0902">Two-component regulatory system</keyword>
<evidence type="ECO:0000256" key="1">
    <source>
        <dbReference type="ARBA" id="ARBA00000085"/>
    </source>
</evidence>
<feature type="domain" description="Histidine kinase" evidence="9">
    <location>
        <begin position="148"/>
        <end position="365"/>
    </location>
</feature>
<dbReference type="FunFam" id="3.30.565.10:FF:000037">
    <property type="entry name" value="Hybrid sensor histidine kinase/response regulator"/>
    <property type="match status" value="1"/>
</dbReference>
<dbReference type="Proteomes" id="UP000002384">
    <property type="component" value="Chromosome"/>
</dbReference>
<keyword evidence="7" id="KW-0067">ATP-binding</keyword>
<dbReference type="PANTHER" id="PTHR43711">
    <property type="entry name" value="TWO-COMPONENT HISTIDINE KINASE"/>
    <property type="match status" value="1"/>
</dbReference>
<dbReference type="Gene3D" id="3.30.565.10">
    <property type="entry name" value="Histidine kinase-like ATPase, C-terminal domain"/>
    <property type="match status" value="1"/>
</dbReference>
<organism evidence="11 12">
    <name type="scientific">Gloeothece citriformis (strain PCC 7424)</name>
    <name type="common">Cyanothece sp. (strain PCC 7424)</name>
    <dbReference type="NCBI Taxonomy" id="65393"/>
    <lineage>
        <taxon>Bacteria</taxon>
        <taxon>Bacillati</taxon>
        <taxon>Cyanobacteriota</taxon>
        <taxon>Cyanophyceae</taxon>
        <taxon>Oscillatoriophycideae</taxon>
        <taxon>Chroococcales</taxon>
        <taxon>Aphanothecaceae</taxon>
        <taxon>Gloeothece</taxon>
        <taxon>Gloeothece citriformis</taxon>
    </lineage>
</organism>
<dbReference type="SMART" id="SM00387">
    <property type="entry name" value="HATPase_c"/>
    <property type="match status" value="1"/>
</dbReference>
<dbReference type="eggNOG" id="COG0642">
    <property type="taxonomic scope" value="Bacteria"/>
</dbReference>
<feature type="domain" description="PAS" evidence="10">
    <location>
        <begin position="33"/>
        <end position="59"/>
    </location>
</feature>
<evidence type="ECO:0000256" key="5">
    <source>
        <dbReference type="ARBA" id="ARBA00022741"/>
    </source>
</evidence>
<evidence type="ECO:0000313" key="12">
    <source>
        <dbReference type="Proteomes" id="UP000002384"/>
    </source>
</evidence>
<dbReference type="NCBIfam" id="TIGR00229">
    <property type="entry name" value="sensory_box"/>
    <property type="match status" value="1"/>
</dbReference>
<dbReference type="SUPFAM" id="SSF55785">
    <property type="entry name" value="PYP-like sensor domain (PAS domain)"/>
    <property type="match status" value="1"/>
</dbReference>
<dbReference type="Gene3D" id="3.30.450.20">
    <property type="entry name" value="PAS domain"/>
    <property type="match status" value="1"/>
</dbReference>
<dbReference type="InterPro" id="IPR005467">
    <property type="entry name" value="His_kinase_dom"/>
</dbReference>
<gene>
    <name evidence="11" type="ordered locus">PCC7424_2266</name>
</gene>
<evidence type="ECO:0000256" key="7">
    <source>
        <dbReference type="ARBA" id="ARBA00022840"/>
    </source>
</evidence>
<keyword evidence="12" id="KW-1185">Reference proteome</keyword>
<dbReference type="STRING" id="65393.PCC7424_2266"/>
<evidence type="ECO:0000256" key="6">
    <source>
        <dbReference type="ARBA" id="ARBA00022777"/>
    </source>
</evidence>
<dbReference type="InterPro" id="IPR036890">
    <property type="entry name" value="HATPase_C_sf"/>
</dbReference>
<evidence type="ECO:0000313" key="11">
    <source>
        <dbReference type="EMBL" id="ACK70688.1"/>
    </source>
</evidence>
<dbReference type="RefSeq" id="WP_015954293.1">
    <property type="nucleotide sequence ID" value="NC_011729.1"/>
</dbReference>
<dbReference type="InterPro" id="IPR000014">
    <property type="entry name" value="PAS"/>
</dbReference>
<dbReference type="SMART" id="SM00091">
    <property type="entry name" value="PAS"/>
    <property type="match status" value="1"/>
</dbReference>
<dbReference type="KEGG" id="cyc:PCC7424_2266"/>
<dbReference type="SUPFAM" id="SSF47384">
    <property type="entry name" value="Homodimeric domain of signal transducing histidine kinase"/>
    <property type="match status" value="1"/>
</dbReference>
<evidence type="ECO:0000259" key="10">
    <source>
        <dbReference type="PROSITE" id="PS50112"/>
    </source>
</evidence>
<dbReference type="InterPro" id="IPR003661">
    <property type="entry name" value="HisK_dim/P_dom"/>
</dbReference>